<evidence type="ECO:0000259" key="9">
    <source>
        <dbReference type="PROSITE" id="PS50893"/>
    </source>
</evidence>
<dbReference type="SUPFAM" id="SSF52540">
    <property type="entry name" value="P-loop containing nucleoside triphosphate hydrolases"/>
    <property type="match status" value="2"/>
</dbReference>
<keyword evidence="4" id="KW-0677">Repeat</keyword>
<accession>A0A8G1EBE2</accession>
<dbReference type="PANTHER" id="PTHR43790:SF3">
    <property type="entry name" value="D-ALLOSE IMPORT ATP-BINDING PROTEIN ALSA-RELATED"/>
    <property type="match status" value="1"/>
</dbReference>
<keyword evidence="1" id="KW-0813">Transport</keyword>
<protein>
    <submittedName>
        <fullName evidence="10">Sugar ABC transporter ATP-binding protein</fullName>
    </submittedName>
</protein>
<evidence type="ECO:0000256" key="7">
    <source>
        <dbReference type="ARBA" id="ARBA00022967"/>
    </source>
</evidence>
<dbReference type="InterPro" id="IPR027417">
    <property type="entry name" value="P-loop_NTPase"/>
</dbReference>
<dbReference type="Gene3D" id="3.40.50.300">
    <property type="entry name" value="P-loop containing nucleotide triphosphate hydrolases"/>
    <property type="match status" value="2"/>
</dbReference>
<dbReference type="PROSITE" id="PS00211">
    <property type="entry name" value="ABC_TRANSPORTER_1"/>
    <property type="match status" value="1"/>
</dbReference>
<gene>
    <name evidence="10" type="ORF">JO391_17720</name>
</gene>
<dbReference type="SMART" id="SM00382">
    <property type="entry name" value="AAA"/>
    <property type="match status" value="2"/>
</dbReference>
<evidence type="ECO:0000256" key="8">
    <source>
        <dbReference type="ARBA" id="ARBA00023136"/>
    </source>
</evidence>
<evidence type="ECO:0000256" key="6">
    <source>
        <dbReference type="ARBA" id="ARBA00022840"/>
    </source>
</evidence>
<keyword evidence="6 10" id="KW-0067">ATP-binding</keyword>
<evidence type="ECO:0000256" key="5">
    <source>
        <dbReference type="ARBA" id="ARBA00022741"/>
    </source>
</evidence>
<dbReference type="RefSeq" id="WP_220661753.1">
    <property type="nucleotide sequence ID" value="NZ_CP069370.1"/>
</dbReference>
<feature type="domain" description="ABC transporter" evidence="9">
    <location>
        <begin position="20"/>
        <end position="268"/>
    </location>
</feature>
<evidence type="ECO:0000256" key="2">
    <source>
        <dbReference type="ARBA" id="ARBA00022475"/>
    </source>
</evidence>
<dbReference type="InterPro" id="IPR017871">
    <property type="entry name" value="ABC_transporter-like_CS"/>
</dbReference>
<evidence type="ECO:0000256" key="3">
    <source>
        <dbReference type="ARBA" id="ARBA00022597"/>
    </source>
</evidence>
<dbReference type="InterPro" id="IPR003439">
    <property type="entry name" value="ABC_transporter-like_ATP-bd"/>
</dbReference>
<reference evidence="10" key="1">
    <citation type="submission" date="2021-02" db="EMBL/GenBank/DDBJ databases">
        <title>Rhodobacter shimadae sp. nov., an aerobic anoxygenic phototrophic bacterium isolated from a hot spring.</title>
        <authorList>
            <person name="Muramatsu S."/>
            <person name="Haruta S."/>
            <person name="Hirose S."/>
            <person name="Hanada S."/>
        </authorList>
    </citation>
    <scope>NUCLEOTIDE SEQUENCE</scope>
    <source>
        <strain evidence="10">N10</strain>
    </source>
</reference>
<evidence type="ECO:0000313" key="11">
    <source>
        <dbReference type="Proteomes" id="UP000826300"/>
    </source>
</evidence>
<evidence type="ECO:0000256" key="4">
    <source>
        <dbReference type="ARBA" id="ARBA00022737"/>
    </source>
</evidence>
<dbReference type="InterPro" id="IPR050107">
    <property type="entry name" value="ABC_carbohydrate_import_ATPase"/>
</dbReference>
<organism evidence="10 11">
    <name type="scientific">Neotabrizicola shimadae</name>
    <dbReference type="NCBI Taxonomy" id="2807096"/>
    <lineage>
        <taxon>Bacteria</taxon>
        <taxon>Pseudomonadati</taxon>
        <taxon>Pseudomonadota</taxon>
        <taxon>Alphaproteobacteria</taxon>
        <taxon>Rhodobacterales</taxon>
        <taxon>Paracoccaceae</taxon>
        <taxon>Neotabrizicola</taxon>
    </lineage>
</organism>
<dbReference type="Proteomes" id="UP000826300">
    <property type="component" value="Chromosome"/>
</dbReference>
<keyword evidence="11" id="KW-1185">Reference proteome</keyword>
<keyword evidence="8" id="KW-0472">Membrane</keyword>
<dbReference type="AlphaFoldDB" id="A0A8G1EBE2"/>
<dbReference type="PANTHER" id="PTHR43790">
    <property type="entry name" value="CARBOHYDRATE TRANSPORT ATP-BINDING PROTEIN MG119-RELATED"/>
    <property type="match status" value="1"/>
</dbReference>
<feature type="domain" description="ABC transporter" evidence="9">
    <location>
        <begin position="280"/>
        <end position="520"/>
    </location>
</feature>
<dbReference type="PROSITE" id="PS50893">
    <property type="entry name" value="ABC_TRANSPORTER_2"/>
    <property type="match status" value="2"/>
</dbReference>
<keyword evidence="5" id="KW-0547">Nucleotide-binding</keyword>
<dbReference type="Pfam" id="PF00005">
    <property type="entry name" value="ABC_tran"/>
    <property type="match status" value="2"/>
</dbReference>
<dbReference type="CDD" id="cd03216">
    <property type="entry name" value="ABC_Carb_Monos_I"/>
    <property type="match status" value="1"/>
</dbReference>
<keyword evidence="3" id="KW-0762">Sugar transport</keyword>
<evidence type="ECO:0000313" key="10">
    <source>
        <dbReference type="EMBL" id="QYZ69535.1"/>
    </source>
</evidence>
<proteinExistence type="predicted"/>
<dbReference type="EMBL" id="CP069370">
    <property type="protein sequence ID" value="QYZ69535.1"/>
    <property type="molecule type" value="Genomic_DNA"/>
</dbReference>
<dbReference type="GO" id="GO:0005524">
    <property type="term" value="F:ATP binding"/>
    <property type="evidence" value="ECO:0007669"/>
    <property type="project" value="UniProtKB-KW"/>
</dbReference>
<keyword evidence="2" id="KW-1003">Cell membrane</keyword>
<keyword evidence="7" id="KW-1278">Translocase</keyword>
<sequence length="521" mass="55480">MIQTGIAMTPSVPVNPLPILRLDGITKSFGPVAAVKPLSLAIGRHEVVGLIGENGAGKSTLLKMLTGVHRPDAGTIEMNGRALRLRGPQDAVQAGLGIVHQEQSLFTNLTVAENIVMGAGPHGSAATKGGLYRWSALRREAEEVLARIGSTISPDAIVGELTFAQRQMVEIARTIHVACQTAERQGGAPLVILDEPTSVLEKAETEVLEAEIDRLKRIGSVIFVSHRLEEVLRICDRIVVMRHGELVADRPTLGVTEADLFRLMIGKDRHAEARGAVPVPAGAPVMRVAGLSRAGAFKDINLDVHAGRITAIVGSFGAGREELVRALYGAESHDAGRIEVAGHPVSGWSPRRAIRAGVAYLPAERGVESAVGGLSAARNLTMVPFGANGGWVLSPARRKALAAEWFEKLDIRPRLLGQELERFSGGNQQKVVLAKWLTLSPKVLILDHPLRGLDPGAGATVNACIRQAAAQGAGVILLADTLEEALDLGHEVIVMRDGEISARFDMGRDNPTTLDLLENMV</sequence>
<dbReference type="GO" id="GO:0016887">
    <property type="term" value="F:ATP hydrolysis activity"/>
    <property type="evidence" value="ECO:0007669"/>
    <property type="project" value="InterPro"/>
</dbReference>
<name>A0A8G1EBE2_9RHOB</name>
<dbReference type="InterPro" id="IPR003593">
    <property type="entry name" value="AAA+_ATPase"/>
</dbReference>
<dbReference type="KEGG" id="nsm:JO391_17720"/>
<dbReference type="CDD" id="cd03215">
    <property type="entry name" value="ABC_Carb_Monos_II"/>
    <property type="match status" value="1"/>
</dbReference>
<evidence type="ECO:0000256" key="1">
    <source>
        <dbReference type="ARBA" id="ARBA00022448"/>
    </source>
</evidence>